<sequence length="708" mass="80967">MPAKGSSGEKPCGKKPSKRIAANGFRLPDPIAPGEILTDMTQKQWRIGKSIGVGGFGEIYLASDDIASSTDSTNADYCVKVEPHSNGPLFTEMHCYMRVAKPDDIDAWKDEHQKPRLGMPRYMGSGSHTYSDNKYRFMVMERFGTDLQKIFEKNNKKFSLKTTYQLGLQIIDVLEYVHSKEYIHADIKASNLLLGHQPGTEDQVFLVDYGLACRYANNGRHKEYRYDARKAHDGTMEYTSRDAHIGAHSRRGDLEILGFNMVQWLCRQLPWEDNLADCDYVATMKRGYMEDIPLFMDQCFGDEIPPGLQEYLEYVKRLSFDEKPNYNKCRRILQKALASQGHIDDGHLDFTVSSPKQEKKVRSRPHKKTRRGCKRNEGEENIPELAPKRILRRSSQISPCRTINRVLTRNSSMFEENTPNRVLTRNSSMFEENTPNRVLTRNSSMFEENRPNRVRTRTSSQCEISPQHRVRTRTVSQSEETPEPEMSLSKTGVAPFPNLEDEDEMIYKEQQRIERRRLSHPVKIEIRRDTSLDNPTPQMIELMNKIREKSSSPAICLKRHRHSSNCKGSGSMSPSLLEGSTIFTPEMEAIMRRRASRNSYVDTSCSESDSPVSPSSPMFDSESELSNDSTLYPTIPENEPTSQPSKQTCNNALGNLPRTGMRTSIGQRELAQIISTAECLEVRHISPRKNPRVRVTRSIYRQAARELL</sequence>
<feature type="domain" description="Protein kinase" evidence="3">
    <location>
        <begin position="45"/>
        <end position="337"/>
    </location>
</feature>
<name>A0AAV2RJ94_MEGNR</name>
<dbReference type="Proteomes" id="UP001497623">
    <property type="component" value="Unassembled WGS sequence"/>
</dbReference>
<dbReference type="GO" id="GO:0004674">
    <property type="term" value="F:protein serine/threonine kinase activity"/>
    <property type="evidence" value="ECO:0007669"/>
    <property type="project" value="UniProtKB-EC"/>
</dbReference>
<evidence type="ECO:0000256" key="1">
    <source>
        <dbReference type="ARBA" id="ARBA00012513"/>
    </source>
</evidence>
<reference evidence="4 5" key="1">
    <citation type="submission" date="2024-05" db="EMBL/GenBank/DDBJ databases">
        <authorList>
            <person name="Wallberg A."/>
        </authorList>
    </citation>
    <scope>NUCLEOTIDE SEQUENCE [LARGE SCALE GENOMIC DNA]</scope>
</reference>
<feature type="region of interest" description="Disordered" evidence="2">
    <location>
        <begin position="348"/>
        <end position="393"/>
    </location>
</feature>
<dbReference type="SMART" id="SM00220">
    <property type="entry name" value="S_TKc"/>
    <property type="match status" value="1"/>
</dbReference>
<feature type="region of interest" description="Disordered" evidence="2">
    <location>
        <begin position="599"/>
        <end position="648"/>
    </location>
</feature>
<dbReference type="GO" id="GO:0005524">
    <property type="term" value="F:ATP binding"/>
    <property type="evidence" value="ECO:0007669"/>
    <property type="project" value="InterPro"/>
</dbReference>
<dbReference type="PROSITE" id="PS50011">
    <property type="entry name" value="PROTEIN_KINASE_DOM"/>
    <property type="match status" value="1"/>
</dbReference>
<proteinExistence type="predicted"/>
<protein>
    <recommendedName>
        <fullName evidence="1">non-specific serine/threonine protein kinase</fullName>
        <ecNumber evidence="1">2.7.11.1</ecNumber>
    </recommendedName>
</protein>
<dbReference type="InterPro" id="IPR011009">
    <property type="entry name" value="Kinase-like_dom_sf"/>
</dbReference>
<dbReference type="PROSITE" id="PS00108">
    <property type="entry name" value="PROTEIN_KINASE_ST"/>
    <property type="match status" value="1"/>
</dbReference>
<dbReference type="InterPro" id="IPR000719">
    <property type="entry name" value="Prot_kinase_dom"/>
</dbReference>
<feature type="compositionally biased region" description="Low complexity" evidence="2">
    <location>
        <begin position="602"/>
        <end position="620"/>
    </location>
</feature>
<gene>
    <name evidence="4" type="ORF">MNOR_LOCUS25956</name>
</gene>
<dbReference type="CDD" id="cd14015">
    <property type="entry name" value="STKc_VRK"/>
    <property type="match status" value="1"/>
</dbReference>
<evidence type="ECO:0000256" key="2">
    <source>
        <dbReference type="SAM" id="MobiDB-lite"/>
    </source>
</evidence>
<dbReference type="PANTHER" id="PTHR11909">
    <property type="entry name" value="CASEIN KINASE-RELATED"/>
    <property type="match status" value="1"/>
</dbReference>
<evidence type="ECO:0000313" key="5">
    <source>
        <dbReference type="Proteomes" id="UP001497623"/>
    </source>
</evidence>
<evidence type="ECO:0000259" key="3">
    <source>
        <dbReference type="PROSITE" id="PS50011"/>
    </source>
</evidence>
<feature type="compositionally biased region" description="Basic residues" evidence="2">
    <location>
        <begin position="359"/>
        <end position="373"/>
    </location>
</feature>
<dbReference type="AlphaFoldDB" id="A0AAV2RJ94"/>
<dbReference type="SUPFAM" id="SSF56112">
    <property type="entry name" value="Protein kinase-like (PK-like)"/>
    <property type="match status" value="1"/>
</dbReference>
<dbReference type="EC" id="2.7.11.1" evidence="1"/>
<feature type="non-terminal residue" evidence="4">
    <location>
        <position position="708"/>
    </location>
</feature>
<organism evidence="4 5">
    <name type="scientific">Meganyctiphanes norvegica</name>
    <name type="common">Northern krill</name>
    <name type="synonym">Thysanopoda norvegica</name>
    <dbReference type="NCBI Taxonomy" id="48144"/>
    <lineage>
        <taxon>Eukaryota</taxon>
        <taxon>Metazoa</taxon>
        <taxon>Ecdysozoa</taxon>
        <taxon>Arthropoda</taxon>
        <taxon>Crustacea</taxon>
        <taxon>Multicrustacea</taxon>
        <taxon>Malacostraca</taxon>
        <taxon>Eumalacostraca</taxon>
        <taxon>Eucarida</taxon>
        <taxon>Euphausiacea</taxon>
        <taxon>Euphausiidae</taxon>
        <taxon>Meganyctiphanes</taxon>
    </lineage>
</organism>
<dbReference type="EMBL" id="CAXKWB010025354">
    <property type="protein sequence ID" value="CAL4128017.1"/>
    <property type="molecule type" value="Genomic_DNA"/>
</dbReference>
<dbReference type="Gene3D" id="1.10.510.10">
    <property type="entry name" value="Transferase(Phosphotransferase) domain 1"/>
    <property type="match status" value="1"/>
</dbReference>
<dbReference type="InterPro" id="IPR050235">
    <property type="entry name" value="CK1_Ser-Thr_kinase"/>
</dbReference>
<comment type="caution">
    <text evidence="4">The sequence shown here is derived from an EMBL/GenBank/DDBJ whole genome shotgun (WGS) entry which is preliminary data.</text>
</comment>
<dbReference type="Pfam" id="PF00069">
    <property type="entry name" value="Pkinase"/>
    <property type="match status" value="1"/>
</dbReference>
<feature type="region of interest" description="Disordered" evidence="2">
    <location>
        <begin position="1"/>
        <end position="20"/>
    </location>
</feature>
<evidence type="ECO:0000313" key="4">
    <source>
        <dbReference type="EMBL" id="CAL4128017.1"/>
    </source>
</evidence>
<feature type="region of interest" description="Disordered" evidence="2">
    <location>
        <begin position="448"/>
        <end position="500"/>
    </location>
</feature>
<keyword evidence="5" id="KW-1185">Reference proteome</keyword>
<accession>A0AAV2RJ94</accession>
<feature type="compositionally biased region" description="Polar residues" evidence="2">
    <location>
        <begin position="639"/>
        <end position="648"/>
    </location>
</feature>
<dbReference type="InterPro" id="IPR008271">
    <property type="entry name" value="Ser/Thr_kinase_AS"/>
</dbReference>